<protein>
    <recommendedName>
        <fullName evidence="3">DM13 domain-containing protein</fullName>
    </recommendedName>
</protein>
<feature type="domain" description="DM13" evidence="3">
    <location>
        <begin position="574"/>
        <end position="683"/>
    </location>
</feature>
<dbReference type="InterPro" id="IPR019545">
    <property type="entry name" value="DM13_domain"/>
</dbReference>
<keyword evidence="2" id="KW-0732">Signal</keyword>
<evidence type="ECO:0000313" key="4">
    <source>
        <dbReference type="EMBL" id="VBB25917.1"/>
    </source>
</evidence>
<dbReference type="Proteomes" id="UP000276991">
    <property type="component" value="Unassembled WGS sequence"/>
</dbReference>
<proteinExistence type="predicted"/>
<dbReference type="SMART" id="SM00686">
    <property type="entry name" value="DM13"/>
    <property type="match status" value="1"/>
</dbReference>
<feature type="signal peptide" evidence="2">
    <location>
        <begin position="1"/>
        <end position="18"/>
    </location>
</feature>
<sequence length="696" mass="78826">MIPLLLVFSSGQVFFVTSQNNGNPYYGVPLGALHYSDGNTRAEAYAANEYTVIFHHFTHRPRQLGCTSMIIGPPRTTDRNTVNGGVFLSISQPMIASQPTIRRRFTRQVSFSIFGMHNWPVEFGHLELRKDGKEPITTQQKDPFAGIEIDMNPSEDLTPKTKDIHIEGISGPEITASSTTSTTNFSAIFSSVATTQNDFSSESMNEITLFDTNTTNIFDGSEVSEKIGDEVEQSNPTTDNIIITNKNTTTVTNNLKSTSESEDFHTGAEFEGDERLTTTISSNDILKRVRPLTTAEGNQNDIRNEEGQVDNEIKDVVKNGDSSEIFANGDVFLHERNGYPLKQEKLLSHHEKKAEKSIKFDRKDKGFPIMLGETISEKWARKSLRQSTAEKRTKGNEDKSATDDYLLSDKFFKTDGDVVLVSTQNAAITTMPLSRESTPLYWVIQDPRLTKRRRMELQKKNKHENNLDHRAVTTVTTTAIESRLKVHIDRRFELPLIEDKTVVFSVTNDAKITEYQWIALRDHCAQESKSMAHPNFGVQINVLSYQPYLKNYLKKTIPLLSLKGIDPPHEEKIGALLGQSHNVTSQRVQILNCNTIFIPDFVFDQGNDTSETYFYIGIGHFPDRIEKQVRAYVVGQPPDQPLRNYKSENVMIRLPKTYRTFDIDFISVFNEIERRSYGHVITPSLLVPPCNDYDVI</sequence>
<dbReference type="Pfam" id="PF10517">
    <property type="entry name" value="DM13"/>
    <property type="match status" value="1"/>
</dbReference>
<name>A0A498S5F1_ACAVI</name>
<accession>A0A498S5F1</accession>
<dbReference type="EMBL" id="UPTC01000051">
    <property type="protein sequence ID" value="VBB25917.1"/>
    <property type="molecule type" value="Genomic_DNA"/>
</dbReference>
<evidence type="ECO:0000256" key="2">
    <source>
        <dbReference type="SAM" id="SignalP"/>
    </source>
</evidence>
<dbReference type="OrthoDB" id="2448405at2759"/>
<dbReference type="PROSITE" id="PS51549">
    <property type="entry name" value="DM13"/>
    <property type="match status" value="1"/>
</dbReference>
<organism evidence="4 5">
    <name type="scientific">Acanthocheilonema viteae</name>
    <name type="common">Filarial nematode worm</name>
    <name type="synonym">Dipetalonema viteae</name>
    <dbReference type="NCBI Taxonomy" id="6277"/>
    <lineage>
        <taxon>Eukaryota</taxon>
        <taxon>Metazoa</taxon>
        <taxon>Ecdysozoa</taxon>
        <taxon>Nematoda</taxon>
        <taxon>Chromadorea</taxon>
        <taxon>Rhabditida</taxon>
        <taxon>Spirurina</taxon>
        <taxon>Spiruromorpha</taxon>
        <taxon>Filarioidea</taxon>
        <taxon>Onchocercidae</taxon>
        <taxon>Acanthocheilonema</taxon>
    </lineage>
</organism>
<evidence type="ECO:0000313" key="5">
    <source>
        <dbReference type="Proteomes" id="UP000276991"/>
    </source>
</evidence>
<dbReference type="PANTHER" id="PTHR24036">
    <property type="entry name" value="SKELETOR-RELATED"/>
    <property type="match status" value="1"/>
</dbReference>
<dbReference type="InterPro" id="IPR052126">
    <property type="entry name" value="Spindle_Org/Thrombomodulin"/>
</dbReference>
<dbReference type="AlphaFoldDB" id="A0A498S5F1"/>
<gene>
    <name evidence="4" type="ORF">NAV_LOCUS747</name>
</gene>
<feature type="chain" id="PRO_5019852584" description="DM13 domain-containing protein" evidence="2">
    <location>
        <begin position="19"/>
        <end position="696"/>
    </location>
</feature>
<evidence type="ECO:0000259" key="3">
    <source>
        <dbReference type="PROSITE" id="PS51549"/>
    </source>
</evidence>
<keyword evidence="1" id="KW-0677">Repeat</keyword>
<evidence type="ECO:0000256" key="1">
    <source>
        <dbReference type="ARBA" id="ARBA00022737"/>
    </source>
</evidence>
<keyword evidence="5" id="KW-1185">Reference proteome</keyword>
<dbReference type="PANTHER" id="PTHR24036:SF5">
    <property type="entry name" value="THROMBOMODULIN"/>
    <property type="match status" value="1"/>
</dbReference>
<reference evidence="4 5" key="1">
    <citation type="submission" date="2018-08" db="EMBL/GenBank/DDBJ databases">
        <authorList>
            <person name="Laetsch R D."/>
            <person name="Stevens L."/>
            <person name="Kumar S."/>
            <person name="Blaxter L. M."/>
        </authorList>
    </citation>
    <scope>NUCLEOTIDE SEQUENCE [LARGE SCALE GENOMIC DNA]</scope>
</reference>